<accession>A0A4R6SBX2</accession>
<dbReference type="OrthoDB" id="4881407at2"/>
<comment type="caution">
    <text evidence="1">The sequence shown here is derived from an EMBL/GenBank/DDBJ whole genome shotgun (WGS) entry which is preliminary data.</text>
</comment>
<organism evidence="1 2">
    <name type="scientific">Labedaea rhizosphaerae</name>
    <dbReference type="NCBI Taxonomy" id="598644"/>
    <lineage>
        <taxon>Bacteria</taxon>
        <taxon>Bacillati</taxon>
        <taxon>Actinomycetota</taxon>
        <taxon>Actinomycetes</taxon>
        <taxon>Pseudonocardiales</taxon>
        <taxon>Pseudonocardiaceae</taxon>
        <taxon>Labedaea</taxon>
    </lineage>
</organism>
<dbReference type="RefSeq" id="WP_133850344.1">
    <property type="nucleotide sequence ID" value="NZ_SNXZ01000003.1"/>
</dbReference>
<sequence length="130" mass="14223">MTTHWLYPVAAGGGCRDAAGVRETFRRTGTADWALASNFHQVGRGDLVWIYSGGAEQIVTALAKAVDDPHQDGSGTWFVRLEPDWAVTDYLAETPLPRSLFRQVPYTVSRATPVTEAYLTAHLLAARTFG</sequence>
<keyword evidence="2" id="KW-1185">Reference proteome</keyword>
<reference evidence="1 2" key="1">
    <citation type="submission" date="2019-03" db="EMBL/GenBank/DDBJ databases">
        <title>Genomic Encyclopedia of Type Strains, Phase IV (KMG-IV): sequencing the most valuable type-strain genomes for metagenomic binning, comparative biology and taxonomic classification.</title>
        <authorList>
            <person name="Goeker M."/>
        </authorList>
    </citation>
    <scope>NUCLEOTIDE SEQUENCE [LARGE SCALE GENOMIC DNA]</scope>
    <source>
        <strain evidence="1 2">DSM 45361</strain>
    </source>
</reference>
<gene>
    <name evidence="1" type="ORF">EV186_10342</name>
</gene>
<dbReference type="EMBL" id="SNXZ01000003">
    <property type="protein sequence ID" value="TDP97084.1"/>
    <property type="molecule type" value="Genomic_DNA"/>
</dbReference>
<proteinExistence type="predicted"/>
<evidence type="ECO:0008006" key="3">
    <source>
        <dbReference type="Google" id="ProtNLM"/>
    </source>
</evidence>
<evidence type="ECO:0000313" key="1">
    <source>
        <dbReference type="EMBL" id="TDP97084.1"/>
    </source>
</evidence>
<protein>
    <recommendedName>
        <fullName evidence="3">EVE domain-containing protein</fullName>
    </recommendedName>
</protein>
<dbReference type="Proteomes" id="UP000295444">
    <property type="component" value="Unassembled WGS sequence"/>
</dbReference>
<name>A0A4R6SBX2_LABRH</name>
<evidence type="ECO:0000313" key="2">
    <source>
        <dbReference type="Proteomes" id="UP000295444"/>
    </source>
</evidence>
<dbReference type="AlphaFoldDB" id="A0A4R6SBX2"/>